<evidence type="ECO:0000256" key="3">
    <source>
        <dbReference type="ARBA" id="ARBA00016903"/>
    </source>
</evidence>
<feature type="region of interest" description="Disordered" evidence="7">
    <location>
        <begin position="216"/>
        <end position="300"/>
    </location>
</feature>
<dbReference type="EMBL" id="BAABME010008341">
    <property type="protein sequence ID" value="GAA0172897.1"/>
    <property type="molecule type" value="Genomic_DNA"/>
</dbReference>
<keyword evidence="5" id="KW-0539">Nucleus</keyword>
<keyword evidence="4" id="KW-0226">DNA condensation</keyword>
<gene>
    <name evidence="11" type="ORF">LIER_26628</name>
</gene>
<reference evidence="11 12" key="1">
    <citation type="submission" date="2024-01" db="EMBL/GenBank/DDBJ databases">
        <title>The complete chloroplast genome sequence of Lithospermum erythrorhizon: insights into the phylogenetic relationship among Boraginaceae species and the maternal lineages of purple gromwells.</title>
        <authorList>
            <person name="Okada T."/>
            <person name="Watanabe K."/>
        </authorList>
    </citation>
    <scope>NUCLEOTIDE SEQUENCE [LARGE SCALE GENOMIC DNA]</scope>
</reference>
<dbReference type="GO" id="GO:0010032">
    <property type="term" value="P:meiotic chromosome condensation"/>
    <property type="evidence" value="ECO:0007669"/>
    <property type="project" value="TreeGrafter"/>
</dbReference>
<dbReference type="Pfam" id="PF06278">
    <property type="entry name" value="CNDH2_N"/>
    <property type="match status" value="1"/>
</dbReference>
<dbReference type="PANTHER" id="PTHR14324:SF3">
    <property type="entry name" value="CONDENSIN-2 COMPLEX SUBUNIT H2"/>
    <property type="match status" value="1"/>
</dbReference>
<feature type="domain" description="Condensin II complex subunit H2 N-terminal" evidence="8">
    <location>
        <begin position="16"/>
        <end position="135"/>
    </location>
</feature>
<proteinExistence type="inferred from homology"/>
<comment type="caution">
    <text evidence="11">The sequence shown here is derived from an EMBL/GenBank/DDBJ whole genome shotgun (WGS) entry which is preliminary data.</text>
</comment>
<dbReference type="Pfam" id="PF16858">
    <property type="entry name" value="CNDH2_C"/>
    <property type="match status" value="1"/>
</dbReference>
<evidence type="ECO:0000256" key="5">
    <source>
        <dbReference type="ARBA" id="ARBA00023242"/>
    </source>
</evidence>
<dbReference type="Pfam" id="PF16869">
    <property type="entry name" value="CNDH2_M"/>
    <property type="match status" value="1"/>
</dbReference>
<dbReference type="Proteomes" id="UP001454036">
    <property type="component" value="Unassembled WGS sequence"/>
</dbReference>
<evidence type="ECO:0000256" key="7">
    <source>
        <dbReference type="SAM" id="MobiDB-lite"/>
    </source>
</evidence>
<feature type="compositionally biased region" description="Polar residues" evidence="7">
    <location>
        <begin position="253"/>
        <end position="266"/>
    </location>
</feature>
<comment type="similarity">
    <text evidence="2">Belongs to the CND2 H2 (condensin-2 subunit 2) family.</text>
</comment>
<dbReference type="AlphaFoldDB" id="A0AAV3R921"/>
<dbReference type="GO" id="GO:0003682">
    <property type="term" value="F:chromatin binding"/>
    <property type="evidence" value="ECO:0007669"/>
    <property type="project" value="TreeGrafter"/>
</dbReference>
<dbReference type="GO" id="GO:0000796">
    <property type="term" value="C:condensin complex"/>
    <property type="evidence" value="ECO:0007669"/>
    <property type="project" value="TreeGrafter"/>
</dbReference>
<dbReference type="InterPro" id="IPR031719">
    <property type="entry name" value="H2_M"/>
</dbReference>
<dbReference type="InterPro" id="IPR009378">
    <property type="entry name" value="H2_N"/>
</dbReference>
<feature type="compositionally biased region" description="Polar residues" evidence="7">
    <location>
        <begin position="224"/>
        <end position="237"/>
    </location>
</feature>
<accession>A0AAV3R921</accession>
<protein>
    <recommendedName>
        <fullName evidence="3">Condensin-2 complex subunit H2</fullName>
    </recommendedName>
    <alternativeName>
        <fullName evidence="6">Non-SMC condensin II complex subunit H2</fullName>
    </alternativeName>
</protein>
<keyword evidence="12" id="KW-1185">Reference proteome</keyword>
<evidence type="ECO:0000256" key="4">
    <source>
        <dbReference type="ARBA" id="ARBA00023067"/>
    </source>
</evidence>
<sequence length="655" mass="73191">MKMDEAEHEVSASTGKFFQSVQPQRDLESNWAVDLAKNLELYLLKICSGEITGQDGPPPSINFAEAALLLQGSIQVYSRKVEYLHSLVLHALEFLSQKSSQEQTSDPASEQLEGSGLSTAVNEDNDTFWDLDDIPVDQKSLLDDIGRDTQHNFVRPPANLVVLEGDCLDTMGDSGELESYLLATNDLYRDFIILDSSDAVTVDDFLNGDYKAANQKKAVGKGDSLTSKGRKSFQSPIGHSVGIGHKLPDGDDQNSSPHISPLVNDNDNNDFGPDVGYADSDYSEDSDDDPWKPLNPHEPGNLKIKPFKRLSTNRRHGLGPKREISITKEFPLAPLCGPISSELTEIWETRILKGKNDSICPPPYEKLRQSLLVRESTCHDDFRSPNVNNEDYDSGDENVGPPDFDMPYVDEETPSYHDEDHGRNVHFDNDISDGDFNSQSNLEDLCRSHMDALLAKLTESEKQTEMAARVSTWKQRIEQNLEEQDSRAPFDIHEYGEIVLDKLSLEHCSPCAMSFADIVRGQKKHDVARTFSALLQLVNNGDVDLEKGSSHPELVCYTAMNPFHVRLLKHDKKKVNVKPLFSKKRTITPPKKGHQRGVKHKSGKENQPVNTPPSKSVSSCRFSVRVGKSGSMRCTPESKRRKMRIVEPVDIHLAQ</sequence>
<comment type="subcellular location">
    <subcellularLocation>
        <location evidence="1">Nucleus</location>
    </subcellularLocation>
</comment>
<evidence type="ECO:0000313" key="12">
    <source>
        <dbReference type="Proteomes" id="UP001454036"/>
    </source>
</evidence>
<feature type="region of interest" description="Disordered" evidence="7">
    <location>
        <begin position="582"/>
        <end position="619"/>
    </location>
</feature>
<dbReference type="InterPro" id="IPR031739">
    <property type="entry name" value="Ncaph2"/>
</dbReference>
<evidence type="ECO:0000256" key="1">
    <source>
        <dbReference type="ARBA" id="ARBA00004123"/>
    </source>
</evidence>
<feature type="compositionally biased region" description="Polar residues" evidence="7">
    <location>
        <begin position="605"/>
        <end position="619"/>
    </location>
</feature>
<dbReference type="GO" id="GO:0005634">
    <property type="term" value="C:nucleus"/>
    <property type="evidence" value="ECO:0007669"/>
    <property type="project" value="UniProtKB-SubCell"/>
</dbReference>
<evidence type="ECO:0000313" key="11">
    <source>
        <dbReference type="EMBL" id="GAA0172897.1"/>
    </source>
</evidence>
<evidence type="ECO:0000259" key="8">
    <source>
        <dbReference type="Pfam" id="PF06278"/>
    </source>
</evidence>
<dbReference type="InterPro" id="IPR031737">
    <property type="entry name" value="CNDH2_C"/>
</dbReference>
<name>A0AAV3R921_LITER</name>
<feature type="region of interest" description="Disordered" evidence="7">
    <location>
        <begin position="100"/>
        <end position="119"/>
    </location>
</feature>
<feature type="domain" description="Condensin-2 complex subunit H2 C-terminal" evidence="9">
    <location>
        <begin position="442"/>
        <end position="574"/>
    </location>
</feature>
<evidence type="ECO:0000256" key="2">
    <source>
        <dbReference type="ARBA" id="ARBA00007844"/>
    </source>
</evidence>
<feature type="region of interest" description="Disordered" evidence="7">
    <location>
        <begin position="382"/>
        <end position="401"/>
    </location>
</feature>
<organism evidence="11 12">
    <name type="scientific">Lithospermum erythrorhizon</name>
    <name type="common">Purple gromwell</name>
    <name type="synonym">Lithospermum officinale var. erythrorhizon</name>
    <dbReference type="NCBI Taxonomy" id="34254"/>
    <lineage>
        <taxon>Eukaryota</taxon>
        <taxon>Viridiplantae</taxon>
        <taxon>Streptophyta</taxon>
        <taxon>Embryophyta</taxon>
        <taxon>Tracheophyta</taxon>
        <taxon>Spermatophyta</taxon>
        <taxon>Magnoliopsida</taxon>
        <taxon>eudicotyledons</taxon>
        <taxon>Gunneridae</taxon>
        <taxon>Pentapetalae</taxon>
        <taxon>asterids</taxon>
        <taxon>lamiids</taxon>
        <taxon>Boraginales</taxon>
        <taxon>Boraginaceae</taxon>
        <taxon>Boraginoideae</taxon>
        <taxon>Lithospermeae</taxon>
        <taxon>Lithospermum</taxon>
    </lineage>
</organism>
<evidence type="ECO:0000259" key="9">
    <source>
        <dbReference type="Pfam" id="PF16858"/>
    </source>
</evidence>
<dbReference type="PANTHER" id="PTHR14324">
    <property type="entry name" value="CONDENSIN-2 COMPLEX SUBUNIT H2"/>
    <property type="match status" value="1"/>
</dbReference>
<feature type="domain" description="Condensin II complex subunit H2 middle" evidence="10">
    <location>
        <begin position="155"/>
        <end position="289"/>
    </location>
</feature>
<feature type="compositionally biased region" description="Basic residues" evidence="7">
    <location>
        <begin position="582"/>
        <end position="602"/>
    </location>
</feature>
<evidence type="ECO:0000259" key="10">
    <source>
        <dbReference type="Pfam" id="PF16869"/>
    </source>
</evidence>
<evidence type="ECO:0000256" key="6">
    <source>
        <dbReference type="ARBA" id="ARBA00030479"/>
    </source>
</evidence>
<dbReference type="GO" id="GO:0051306">
    <property type="term" value="P:mitotic sister chromatid separation"/>
    <property type="evidence" value="ECO:0007669"/>
    <property type="project" value="TreeGrafter"/>
</dbReference>